<evidence type="ECO:0000313" key="3">
    <source>
        <dbReference type="Proteomes" id="UP000198539"/>
    </source>
</evidence>
<dbReference type="AlphaFoldDB" id="A0A1H3FPJ1"/>
<keyword evidence="1" id="KW-0175">Coiled coil</keyword>
<reference evidence="2 3" key="1">
    <citation type="submission" date="2016-10" db="EMBL/GenBank/DDBJ databases">
        <authorList>
            <person name="de Groot N.N."/>
        </authorList>
    </citation>
    <scope>NUCLEOTIDE SEQUENCE [LARGE SCALE GENOMIC DNA]</scope>
    <source>
        <strain evidence="2 3">CGMCC 1.8894</strain>
    </source>
</reference>
<accession>A0A1H3FPJ1</accession>
<dbReference type="Proteomes" id="UP000198539">
    <property type="component" value="Unassembled WGS sequence"/>
</dbReference>
<name>A0A1H3FPJ1_9RHOB</name>
<protein>
    <submittedName>
        <fullName evidence="2">Uncharacterized protein</fullName>
    </submittedName>
</protein>
<evidence type="ECO:0000313" key="2">
    <source>
        <dbReference type="EMBL" id="SDX92972.1"/>
    </source>
</evidence>
<feature type="coiled-coil region" evidence="1">
    <location>
        <begin position="164"/>
        <end position="198"/>
    </location>
</feature>
<dbReference type="EMBL" id="FNOM01000045">
    <property type="protein sequence ID" value="SDX92972.1"/>
    <property type="molecule type" value="Genomic_DNA"/>
</dbReference>
<dbReference type="RefSeq" id="WP_143033585.1">
    <property type="nucleotide sequence ID" value="NZ_CP061498.1"/>
</dbReference>
<gene>
    <name evidence="2" type="ORF">SAMN04488238_1455</name>
</gene>
<keyword evidence="3" id="KW-1185">Reference proteome</keyword>
<evidence type="ECO:0000256" key="1">
    <source>
        <dbReference type="SAM" id="Coils"/>
    </source>
</evidence>
<sequence>MNIKTPFLQKKLSEAYMIGFTKDVGDRSAQMRNKLLDSRNVLRFQHGRKWESPANEFGDTSTEMTHHSSITELHLKDVVRGDPTVTFWAAMTVSEQMHASFMDSMISTLNRSTAHSGNVVNAGGRPFPEAFAEMLEMIHPSLGDDGELLLPTMLVHPSQGPKLAAELEAAGPEFERRIDELKARKKLEAEENETARVNRFERRPN</sequence>
<proteinExistence type="predicted"/>
<dbReference type="STRING" id="564137.SAMN04488238_1455"/>
<dbReference type="OrthoDB" id="7867973at2"/>
<organism evidence="2 3">
    <name type="scientific">Roseicitreum antarcticum</name>
    <dbReference type="NCBI Taxonomy" id="564137"/>
    <lineage>
        <taxon>Bacteria</taxon>
        <taxon>Pseudomonadati</taxon>
        <taxon>Pseudomonadota</taxon>
        <taxon>Alphaproteobacteria</taxon>
        <taxon>Rhodobacterales</taxon>
        <taxon>Paracoccaceae</taxon>
        <taxon>Roseicitreum</taxon>
    </lineage>
</organism>